<keyword evidence="5" id="KW-0732">Signal</keyword>
<comment type="caution">
    <text evidence="7">The sequence shown here is derived from an EMBL/GenBank/DDBJ whole genome shotgun (WGS) entry which is preliminary data.</text>
</comment>
<dbReference type="SUPFAM" id="SSF56176">
    <property type="entry name" value="FAD-binding/transporter-associated domain-like"/>
    <property type="match status" value="1"/>
</dbReference>
<dbReference type="PROSITE" id="PS51387">
    <property type="entry name" value="FAD_PCMH"/>
    <property type="match status" value="1"/>
</dbReference>
<dbReference type="InterPro" id="IPR036318">
    <property type="entry name" value="FAD-bd_PCMH-like_sf"/>
</dbReference>
<dbReference type="InterPro" id="IPR006094">
    <property type="entry name" value="Oxid_FAD_bind_N"/>
</dbReference>
<feature type="signal peptide" evidence="5">
    <location>
        <begin position="1"/>
        <end position="26"/>
    </location>
</feature>
<evidence type="ECO:0000313" key="8">
    <source>
        <dbReference type="Proteomes" id="UP000613580"/>
    </source>
</evidence>
<evidence type="ECO:0000256" key="4">
    <source>
        <dbReference type="ARBA" id="ARBA00023002"/>
    </source>
</evidence>
<comment type="similarity">
    <text evidence="1">Belongs to the oxygen-dependent FAD-linked oxidoreductase family.</text>
</comment>
<keyword evidence="4" id="KW-0560">Oxidoreductase</keyword>
<sequence>MSLSALGSLLLASVLLVGSTTASAAAASDPSLFPRRTSSSESSAQQACTHLQSALGPIASATGNAALYNFTVHNAWNLQNTLYQPTCIVFPRAAADVQTAMRAIYTAGSHYAVQAGSHSGMQGWNTIQDGVLISFSQMQNVSYDASRDSITFEPGIHWGNATAQLAQYGVAPVGGRVGDVGTGLLLGGGVSFLSPSYGFAADNFISVDVVLVDGRLVTATATNQYADLFRALKGGANRFGIVTRYEVRAAHVGTPEETPFYGGLVLYNATESANVALVKAVAKYVKEVTDPNASMVTTLTTAIVNGLPQQYTWSFLMYNGSSLPPSIFGDFLAIPALDSQIGALTWTRVLPVGDEPSPGAATNSLRGFTQHFGGSALHGDEELFLNAYTRYKNFTETFMSAESAPSSGLNLTTLWFTPVLASQIEQGRLNGGNSMLSGSQTTPYAMAMLAEQFNAGLQEIPASVQDGMDLWLEQVPRSEGLPIFVNECDAKQNAFASYGEYEFLKATYMKYDPGRYNVEHQQGPMGL</sequence>
<dbReference type="Proteomes" id="UP000613580">
    <property type="component" value="Unassembled WGS sequence"/>
</dbReference>
<dbReference type="InterPro" id="IPR050416">
    <property type="entry name" value="FAD-linked_Oxidoreductase"/>
</dbReference>
<keyword evidence="3" id="KW-0274">FAD</keyword>
<dbReference type="GO" id="GO:0016491">
    <property type="term" value="F:oxidoreductase activity"/>
    <property type="evidence" value="ECO:0007669"/>
    <property type="project" value="UniProtKB-KW"/>
</dbReference>
<accession>A0A8H6TQX1</accession>
<evidence type="ECO:0000313" key="7">
    <source>
        <dbReference type="EMBL" id="KAF7321161.1"/>
    </source>
</evidence>
<reference evidence="7" key="1">
    <citation type="submission" date="2020-05" db="EMBL/GenBank/DDBJ databases">
        <title>Mycena genomes resolve the evolution of fungal bioluminescence.</title>
        <authorList>
            <person name="Tsai I.J."/>
        </authorList>
    </citation>
    <scope>NUCLEOTIDE SEQUENCE</scope>
    <source>
        <strain evidence="7">110903Hualien_Pintung</strain>
    </source>
</reference>
<gene>
    <name evidence="7" type="ORF">HMN09_00204300</name>
</gene>
<keyword evidence="2" id="KW-0285">Flavoprotein</keyword>
<dbReference type="PANTHER" id="PTHR42973:SF13">
    <property type="entry name" value="FAD-BINDING PCMH-TYPE DOMAIN-CONTAINING PROTEIN"/>
    <property type="match status" value="1"/>
</dbReference>
<protein>
    <submittedName>
        <fullName evidence="7">FAD-binding domain-containing protein</fullName>
    </submittedName>
</protein>
<name>A0A8H6TQX1_MYCCL</name>
<evidence type="ECO:0000256" key="2">
    <source>
        <dbReference type="ARBA" id="ARBA00022630"/>
    </source>
</evidence>
<dbReference type="InterPro" id="IPR016166">
    <property type="entry name" value="FAD-bd_PCMH"/>
</dbReference>
<evidence type="ECO:0000256" key="5">
    <source>
        <dbReference type="SAM" id="SignalP"/>
    </source>
</evidence>
<evidence type="ECO:0000256" key="3">
    <source>
        <dbReference type="ARBA" id="ARBA00022827"/>
    </source>
</evidence>
<keyword evidence="8" id="KW-1185">Reference proteome</keyword>
<dbReference type="Gene3D" id="3.30.465.10">
    <property type="match status" value="1"/>
</dbReference>
<dbReference type="EMBL" id="JACAZE010000002">
    <property type="protein sequence ID" value="KAF7321161.1"/>
    <property type="molecule type" value="Genomic_DNA"/>
</dbReference>
<dbReference type="Pfam" id="PF01565">
    <property type="entry name" value="FAD_binding_4"/>
    <property type="match status" value="1"/>
</dbReference>
<dbReference type="PANTHER" id="PTHR42973">
    <property type="entry name" value="BINDING OXIDOREDUCTASE, PUTATIVE (AFU_ORTHOLOGUE AFUA_1G17690)-RELATED"/>
    <property type="match status" value="1"/>
</dbReference>
<evidence type="ECO:0000256" key="1">
    <source>
        <dbReference type="ARBA" id="ARBA00005466"/>
    </source>
</evidence>
<organism evidence="7 8">
    <name type="scientific">Mycena chlorophos</name>
    <name type="common">Agaric fungus</name>
    <name type="synonym">Agaricus chlorophos</name>
    <dbReference type="NCBI Taxonomy" id="658473"/>
    <lineage>
        <taxon>Eukaryota</taxon>
        <taxon>Fungi</taxon>
        <taxon>Dikarya</taxon>
        <taxon>Basidiomycota</taxon>
        <taxon>Agaricomycotina</taxon>
        <taxon>Agaricomycetes</taxon>
        <taxon>Agaricomycetidae</taxon>
        <taxon>Agaricales</taxon>
        <taxon>Marasmiineae</taxon>
        <taxon>Mycenaceae</taxon>
        <taxon>Mycena</taxon>
    </lineage>
</organism>
<dbReference type="AlphaFoldDB" id="A0A8H6TQX1"/>
<evidence type="ECO:0000259" key="6">
    <source>
        <dbReference type="PROSITE" id="PS51387"/>
    </source>
</evidence>
<dbReference type="GO" id="GO:0071949">
    <property type="term" value="F:FAD binding"/>
    <property type="evidence" value="ECO:0007669"/>
    <property type="project" value="InterPro"/>
</dbReference>
<feature type="chain" id="PRO_5034897783" evidence="5">
    <location>
        <begin position="27"/>
        <end position="527"/>
    </location>
</feature>
<dbReference type="InterPro" id="IPR016169">
    <property type="entry name" value="FAD-bd_PCMH_sub2"/>
</dbReference>
<proteinExistence type="inferred from homology"/>
<feature type="domain" description="FAD-binding PCMH-type" evidence="6">
    <location>
        <begin position="81"/>
        <end position="252"/>
    </location>
</feature>
<dbReference type="OrthoDB" id="2151789at2759"/>